<organism evidence="1 2">
    <name type="scientific">Mucilaginibacter straminoryzae</name>
    <dbReference type="NCBI Taxonomy" id="2932774"/>
    <lineage>
        <taxon>Bacteria</taxon>
        <taxon>Pseudomonadati</taxon>
        <taxon>Bacteroidota</taxon>
        <taxon>Sphingobacteriia</taxon>
        <taxon>Sphingobacteriales</taxon>
        <taxon>Sphingobacteriaceae</taxon>
        <taxon>Mucilaginibacter</taxon>
    </lineage>
</organism>
<name>A0A9X2BDD7_9SPHI</name>
<dbReference type="EMBL" id="JALJEJ010000015">
    <property type="protein sequence ID" value="MCJ8211952.1"/>
    <property type="molecule type" value="Genomic_DNA"/>
</dbReference>
<dbReference type="AlphaFoldDB" id="A0A9X2BDD7"/>
<dbReference type="RefSeq" id="WP_245133058.1">
    <property type="nucleotide sequence ID" value="NZ_JALJEJ010000015.1"/>
</dbReference>
<accession>A0A9X2BDD7</accession>
<dbReference type="Proteomes" id="UP001139450">
    <property type="component" value="Unassembled WGS sequence"/>
</dbReference>
<keyword evidence="2" id="KW-1185">Reference proteome</keyword>
<gene>
    <name evidence="1" type="ORF">MUY27_19695</name>
</gene>
<sequence length="139" mass="16154">MKKYLWLLFMVCCGCGLKKAPSALNASVVNTHTVIISFGDKNQLSDFKQDAFSNESWQKLLPVYKMPADTDMKDFQEPQPGKYLLRDNAVVFTPDTPLVKGQRYFVRLYQFADQESAFDILKTRWKGRRPQYAEKTFRP</sequence>
<evidence type="ECO:0000313" key="2">
    <source>
        <dbReference type="Proteomes" id="UP001139450"/>
    </source>
</evidence>
<protein>
    <submittedName>
        <fullName evidence="1">Uncharacterized protein</fullName>
    </submittedName>
</protein>
<proteinExistence type="predicted"/>
<evidence type="ECO:0000313" key="1">
    <source>
        <dbReference type="EMBL" id="MCJ8211952.1"/>
    </source>
</evidence>
<comment type="caution">
    <text evidence="1">The sequence shown here is derived from an EMBL/GenBank/DDBJ whole genome shotgun (WGS) entry which is preliminary data.</text>
</comment>
<reference evidence="1" key="1">
    <citation type="submission" date="2022-04" db="EMBL/GenBank/DDBJ databases">
        <title>Mucilaginibacter sp. RS28 isolated from freshwater.</title>
        <authorList>
            <person name="Ko S.-R."/>
        </authorList>
    </citation>
    <scope>NUCLEOTIDE SEQUENCE</scope>
    <source>
        <strain evidence="1">RS28</strain>
    </source>
</reference>